<feature type="transmembrane region" description="Helical" evidence="1">
    <location>
        <begin position="20"/>
        <end position="44"/>
    </location>
</feature>
<evidence type="ECO:0000313" key="2">
    <source>
        <dbReference type="EMBL" id="MFD1643809.1"/>
    </source>
</evidence>
<gene>
    <name evidence="2" type="ORF">ACFSBW_18285</name>
</gene>
<keyword evidence="1" id="KW-0812">Transmembrane</keyword>
<dbReference type="Proteomes" id="UP001597052">
    <property type="component" value="Unassembled WGS sequence"/>
</dbReference>
<organism evidence="2 3">
    <name type="scientific">Halohasta litorea</name>
    <dbReference type="NCBI Taxonomy" id="869891"/>
    <lineage>
        <taxon>Archaea</taxon>
        <taxon>Methanobacteriati</taxon>
        <taxon>Methanobacteriota</taxon>
        <taxon>Stenosarchaea group</taxon>
        <taxon>Halobacteria</taxon>
        <taxon>Halobacteriales</taxon>
        <taxon>Haloferacaceae</taxon>
        <taxon>Halohasta</taxon>
    </lineage>
</organism>
<comment type="caution">
    <text evidence="2">The sequence shown here is derived from an EMBL/GenBank/DDBJ whole genome shotgun (WGS) entry which is preliminary data.</text>
</comment>
<keyword evidence="1" id="KW-1133">Transmembrane helix</keyword>
<keyword evidence="1" id="KW-0472">Membrane</keyword>
<evidence type="ECO:0000313" key="3">
    <source>
        <dbReference type="Proteomes" id="UP001597052"/>
    </source>
</evidence>
<protein>
    <submittedName>
        <fullName evidence="2">Uncharacterized protein</fullName>
    </submittedName>
</protein>
<keyword evidence="3" id="KW-1185">Reference proteome</keyword>
<feature type="transmembrane region" description="Helical" evidence="1">
    <location>
        <begin position="51"/>
        <end position="69"/>
    </location>
</feature>
<dbReference type="EMBL" id="JBHUDM010000009">
    <property type="protein sequence ID" value="MFD1643809.1"/>
    <property type="molecule type" value="Genomic_DNA"/>
</dbReference>
<proteinExistence type="predicted"/>
<accession>A0ABD6DBY4</accession>
<reference evidence="2 3" key="1">
    <citation type="journal article" date="2019" name="Int. J. Syst. Evol. Microbiol.">
        <title>The Global Catalogue of Microorganisms (GCM) 10K type strain sequencing project: providing services to taxonomists for standard genome sequencing and annotation.</title>
        <authorList>
            <consortium name="The Broad Institute Genomics Platform"/>
            <consortium name="The Broad Institute Genome Sequencing Center for Infectious Disease"/>
            <person name="Wu L."/>
            <person name="Ma J."/>
        </authorList>
    </citation>
    <scope>NUCLEOTIDE SEQUENCE [LARGE SCALE GENOMIC DNA]</scope>
    <source>
        <strain evidence="2 3">CGMCC 1.10593</strain>
    </source>
</reference>
<sequence length="88" mass="9549">MIGIYDPEFGVMSFTDPFFIVSSFLAGVFMCAMSGTLTLLTLLLDTKNANAEFVILMSLIAFGFGAATMRVTSNPVQAWLIDVWSAIV</sequence>
<dbReference type="AlphaFoldDB" id="A0ABD6DBY4"/>
<name>A0ABD6DBY4_9EURY</name>
<evidence type="ECO:0000256" key="1">
    <source>
        <dbReference type="SAM" id="Phobius"/>
    </source>
</evidence>
<dbReference type="RefSeq" id="WP_256397714.1">
    <property type="nucleotide sequence ID" value="NZ_JANHDJ010000011.1"/>
</dbReference>